<keyword evidence="5" id="KW-0646">Protease inhibitor</keyword>
<keyword evidence="8" id="KW-0166">Nematocyst</keyword>
<dbReference type="Pfam" id="PF00014">
    <property type="entry name" value="Kunitz_BPTI"/>
    <property type="match status" value="1"/>
</dbReference>
<dbReference type="SMART" id="SM00131">
    <property type="entry name" value="KU"/>
    <property type="match status" value="1"/>
</dbReference>
<protein>
    <recommendedName>
        <fullName evidence="10">BPTI/Kunitz inhibitor domain-containing protein</fullName>
    </recommendedName>
</protein>
<evidence type="ECO:0000313" key="12">
    <source>
        <dbReference type="Proteomes" id="UP001163046"/>
    </source>
</evidence>
<dbReference type="GO" id="GO:0005615">
    <property type="term" value="C:extracellular space"/>
    <property type="evidence" value="ECO:0007669"/>
    <property type="project" value="TreeGrafter"/>
</dbReference>
<dbReference type="GO" id="GO:0042151">
    <property type="term" value="C:nematocyst"/>
    <property type="evidence" value="ECO:0007669"/>
    <property type="project" value="UniProtKB-SubCell"/>
</dbReference>
<dbReference type="SUPFAM" id="SSF57362">
    <property type="entry name" value="BPTI-like"/>
    <property type="match status" value="1"/>
</dbReference>
<keyword evidence="4" id="KW-0964">Secreted</keyword>
<dbReference type="FunFam" id="4.10.410.10:FF:000020">
    <property type="entry name" value="Collagen, type VI, alpha 3"/>
    <property type="match status" value="1"/>
</dbReference>
<evidence type="ECO:0000256" key="8">
    <source>
        <dbReference type="ARBA" id="ARBA00023331"/>
    </source>
</evidence>
<dbReference type="EMBL" id="MU826381">
    <property type="protein sequence ID" value="KAJ7377314.1"/>
    <property type="molecule type" value="Genomic_DNA"/>
</dbReference>
<dbReference type="PANTHER" id="PTHR10083:SF328">
    <property type="entry name" value="TISSUE FACTOR PATHWAY INHIBITOR"/>
    <property type="match status" value="1"/>
</dbReference>
<evidence type="ECO:0000256" key="2">
    <source>
        <dbReference type="ARBA" id="ARBA00004613"/>
    </source>
</evidence>
<proteinExistence type="inferred from homology"/>
<evidence type="ECO:0000256" key="6">
    <source>
        <dbReference type="ARBA" id="ARBA00022900"/>
    </source>
</evidence>
<evidence type="ECO:0000313" key="11">
    <source>
        <dbReference type="EMBL" id="KAJ7377314.1"/>
    </source>
</evidence>
<dbReference type="Proteomes" id="UP001163046">
    <property type="component" value="Unassembled WGS sequence"/>
</dbReference>
<evidence type="ECO:0000256" key="3">
    <source>
        <dbReference type="ARBA" id="ARBA00007226"/>
    </source>
</evidence>
<evidence type="ECO:0000256" key="1">
    <source>
        <dbReference type="ARBA" id="ARBA00004532"/>
    </source>
</evidence>
<keyword evidence="6" id="KW-0722">Serine protease inhibitor</keyword>
<comment type="caution">
    <text evidence="11">The sequence shown here is derived from an EMBL/GenBank/DDBJ whole genome shotgun (WGS) entry which is preliminary data.</text>
</comment>
<accession>A0A9W9ZA91</accession>
<organism evidence="11 12">
    <name type="scientific">Desmophyllum pertusum</name>
    <dbReference type="NCBI Taxonomy" id="174260"/>
    <lineage>
        <taxon>Eukaryota</taxon>
        <taxon>Metazoa</taxon>
        <taxon>Cnidaria</taxon>
        <taxon>Anthozoa</taxon>
        <taxon>Hexacorallia</taxon>
        <taxon>Scleractinia</taxon>
        <taxon>Caryophylliina</taxon>
        <taxon>Caryophylliidae</taxon>
        <taxon>Desmophyllum</taxon>
    </lineage>
</organism>
<keyword evidence="12" id="KW-1185">Reference proteome</keyword>
<evidence type="ECO:0000256" key="5">
    <source>
        <dbReference type="ARBA" id="ARBA00022690"/>
    </source>
</evidence>
<feature type="signal peptide" evidence="9">
    <location>
        <begin position="1"/>
        <end position="21"/>
    </location>
</feature>
<dbReference type="InterPro" id="IPR020901">
    <property type="entry name" value="Prtase_inh_Kunz-CS"/>
</dbReference>
<feature type="domain" description="BPTI/Kunitz inhibitor" evidence="10">
    <location>
        <begin position="26"/>
        <end position="76"/>
    </location>
</feature>
<comment type="subcellular location">
    <subcellularLocation>
        <location evidence="1">Nematocyst</location>
    </subcellularLocation>
    <subcellularLocation>
        <location evidence="2">Secreted</location>
    </subcellularLocation>
</comment>
<reference evidence="11" key="1">
    <citation type="submission" date="2023-01" db="EMBL/GenBank/DDBJ databases">
        <title>Genome assembly of the deep-sea coral Lophelia pertusa.</title>
        <authorList>
            <person name="Herrera S."/>
            <person name="Cordes E."/>
        </authorList>
    </citation>
    <scope>NUCLEOTIDE SEQUENCE</scope>
    <source>
        <strain evidence="11">USNM1676648</strain>
        <tissue evidence="11">Polyp</tissue>
    </source>
</reference>
<dbReference type="Gene3D" id="4.10.410.10">
    <property type="entry name" value="Pancreatic trypsin inhibitor Kunitz domain"/>
    <property type="match status" value="1"/>
</dbReference>
<evidence type="ECO:0000256" key="9">
    <source>
        <dbReference type="SAM" id="SignalP"/>
    </source>
</evidence>
<dbReference type="OrthoDB" id="4473401at2759"/>
<evidence type="ECO:0000256" key="7">
    <source>
        <dbReference type="ARBA" id="ARBA00023157"/>
    </source>
</evidence>
<evidence type="ECO:0000256" key="4">
    <source>
        <dbReference type="ARBA" id="ARBA00022525"/>
    </source>
</evidence>
<dbReference type="PRINTS" id="PR00759">
    <property type="entry name" value="BASICPTASE"/>
</dbReference>
<dbReference type="PROSITE" id="PS50279">
    <property type="entry name" value="BPTI_KUNITZ_2"/>
    <property type="match status" value="1"/>
</dbReference>
<dbReference type="CDD" id="cd00109">
    <property type="entry name" value="Kunitz-type"/>
    <property type="match status" value="1"/>
</dbReference>
<comment type="similarity">
    <text evidence="3">Belongs to the venom Kunitz-type family. Sea anemone type 2 potassium channel toxin subfamily.</text>
</comment>
<dbReference type="PROSITE" id="PS00280">
    <property type="entry name" value="BPTI_KUNITZ_1"/>
    <property type="match status" value="1"/>
</dbReference>
<keyword evidence="7" id="KW-1015">Disulfide bond</keyword>
<dbReference type="AlphaFoldDB" id="A0A9W9ZA91"/>
<feature type="chain" id="PRO_5040954559" description="BPTI/Kunitz inhibitor domain-containing protein" evidence="9">
    <location>
        <begin position="22"/>
        <end position="154"/>
    </location>
</feature>
<gene>
    <name evidence="11" type="ORF">OS493_030128</name>
</gene>
<dbReference type="InterPro" id="IPR002223">
    <property type="entry name" value="Kunitz_BPTI"/>
</dbReference>
<dbReference type="InterPro" id="IPR050098">
    <property type="entry name" value="TFPI/VKTCI-like"/>
</dbReference>
<dbReference type="GO" id="GO:0004867">
    <property type="term" value="F:serine-type endopeptidase inhibitor activity"/>
    <property type="evidence" value="ECO:0007669"/>
    <property type="project" value="UniProtKB-KW"/>
</dbReference>
<evidence type="ECO:0000259" key="10">
    <source>
        <dbReference type="PROSITE" id="PS50279"/>
    </source>
</evidence>
<name>A0A9W9ZA91_9CNID</name>
<keyword evidence="9" id="KW-0732">Signal</keyword>
<sequence>MLVRAFVLCFLIASLITCTSGSANPCCLPKETGPCMAYFTRFFYDAATKKCKRFVYGGCGQNANNFESLEDCFNTCHDAVWRTLVVSPRKQDIAGQLFAASTTTQPLKSARNLSTVDAGEMQTTLNSWSCVLNFVAIQQNAESFLLTHWYDAMF</sequence>
<dbReference type="PANTHER" id="PTHR10083">
    <property type="entry name" value="KUNITZ-TYPE PROTEASE INHIBITOR-RELATED"/>
    <property type="match status" value="1"/>
</dbReference>
<dbReference type="InterPro" id="IPR036880">
    <property type="entry name" value="Kunitz_BPTI_sf"/>
</dbReference>